<dbReference type="STRING" id="31246.A0A183PUY1"/>
<evidence type="ECO:0000313" key="3">
    <source>
        <dbReference type="Proteomes" id="UP000269396"/>
    </source>
</evidence>
<reference evidence="2 3" key="1">
    <citation type="submission" date="2018-11" db="EMBL/GenBank/DDBJ databases">
        <authorList>
            <consortium name="Pathogen Informatics"/>
        </authorList>
    </citation>
    <scope>NUCLEOTIDE SEQUENCE [LARGE SCALE GENOMIC DNA]</scope>
    <source>
        <strain>Denwood</strain>
        <strain evidence="3">Zambia</strain>
    </source>
</reference>
<gene>
    <name evidence="2" type="ORF">SMTD_LOCUS18167</name>
</gene>
<keyword evidence="3" id="KW-1185">Reference proteome</keyword>
<dbReference type="Proteomes" id="UP000269396">
    <property type="component" value="Unassembled WGS sequence"/>
</dbReference>
<sequence length="50" mass="5731">MGEFETNVSNPDKFETLSLNDPPDSNEIRKTSVRIKERFCDDQGDLGQKE</sequence>
<dbReference type="AlphaFoldDB" id="A0A183PUY1"/>
<feature type="compositionally biased region" description="Polar residues" evidence="1">
    <location>
        <begin position="1"/>
        <end position="10"/>
    </location>
</feature>
<protein>
    <submittedName>
        <fullName evidence="2">Uncharacterized protein</fullName>
    </submittedName>
</protein>
<feature type="region of interest" description="Disordered" evidence="1">
    <location>
        <begin position="1"/>
        <end position="33"/>
    </location>
</feature>
<evidence type="ECO:0000256" key="1">
    <source>
        <dbReference type="SAM" id="MobiDB-lite"/>
    </source>
</evidence>
<organism evidence="2 3">
    <name type="scientific">Schistosoma mattheei</name>
    <dbReference type="NCBI Taxonomy" id="31246"/>
    <lineage>
        <taxon>Eukaryota</taxon>
        <taxon>Metazoa</taxon>
        <taxon>Spiralia</taxon>
        <taxon>Lophotrochozoa</taxon>
        <taxon>Platyhelminthes</taxon>
        <taxon>Trematoda</taxon>
        <taxon>Digenea</taxon>
        <taxon>Strigeidida</taxon>
        <taxon>Schistosomatoidea</taxon>
        <taxon>Schistosomatidae</taxon>
        <taxon>Schistosoma</taxon>
    </lineage>
</organism>
<name>A0A183PUY1_9TREM</name>
<dbReference type="EMBL" id="UZAL01039982">
    <property type="protein sequence ID" value="VDP76319.1"/>
    <property type="molecule type" value="Genomic_DNA"/>
</dbReference>
<proteinExistence type="predicted"/>
<accession>A0A183PUY1</accession>
<evidence type="ECO:0000313" key="2">
    <source>
        <dbReference type="EMBL" id="VDP76319.1"/>
    </source>
</evidence>